<name>A0A7Z0IHX9_9MICO</name>
<organism evidence="6 7">
    <name type="scientific">Spelaeicoccus albus</name>
    <dbReference type="NCBI Taxonomy" id="1280376"/>
    <lineage>
        <taxon>Bacteria</taxon>
        <taxon>Bacillati</taxon>
        <taxon>Actinomycetota</taxon>
        <taxon>Actinomycetes</taxon>
        <taxon>Micrococcales</taxon>
        <taxon>Brevibacteriaceae</taxon>
        <taxon>Spelaeicoccus</taxon>
    </lineage>
</organism>
<evidence type="ECO:0000256" key="4">
    <source>
        <dbReference type="PROSITE-ProRule" id="PRU00335"/>
    </source>
</evidence>
<dbReference type="PANTHER" id="PTHR30055:SF146">
    <property type="entry name" value="HTH-TYPE TRANSCRIPTIONAL DUAL REGULATOR CECR"/>
    <property type="match status" value="1"/>
</dbReference>
<dbReference type="InterPro" id="IPR050109">
    <property type="entry name" value="HTH-type_TetR-like_transc_reg"/>
</dbReference>
<keyword evidence="2 4" id="KW-0238">DNA-binding</keyword>
<evidence type="ECO:0000313" key="6">
    <source>
        <dbReference type="EMBL" id="NYI68030.1"/>
    </source>
</evidence>
<dbReference type="Pfam" id="PF14246">
    <property type="entry name" value="TetR_C_7"/>
    <property type="match status" value="1"/>
</dbReference>
<dbReference type="EMBL" id="JACBZP010000001">
    <property type="protein sequence ID" value="NYI68030.1"/>
    <property type="molecule type" value="Genomic_DNA"/>
</dbReference>
<dbReference type="GO" id="GO:0000976">
    <property type="term" value="F:transcription cis-regulatory region binding"/>
    <property type="evidence" value="ECO:0007669"/>
    <property type="project" value="TreeGrafter"/>
</dbReference>
<keyword evidence="1" id="KW-0805">Transcription regulation</keyword>
<proteinExistence type="predicted"/>
<feature type="domain" description="HTH tetR-type" evidence="5">
    <location>
        <begin position="11"/>
        <end position="71"/>
    </location>
</feature>
<dbReference type="RefSeq" id="WP_179428425.1">
    <property type="nucleotide sequence ID" value="NZ_JACBZP010000001.1"/>
</dbReference>
<evidence type="ECO:0000256" key="2">
    <source>
        <dbReference type="ARBA" id="ARBA00023125"/>
    </source>
</evidence>
<accession>A0A7Z0IHX9</accession>
<reference evidence="6 7" key="1">
    <citation type="submission" date="2020-07" db="EMBL/GenBank/DDBJ databases">
        <title>Sequencing the genomes of 1000 actinobacteria strains.</title>
        <authorList>
            <person name="Klenk H.-P."/>
        </authorList>
    </citation>
    <scope>NUCLEOTIDE SEQUENCE [LARGE SCALE GENOMIC DNA]</scope>
    <source>
        <strain evidence="6 7">DSM 26341</strain>
    </source>
</reference>
<dbReference type="PROSITE" id="PS50977">
    <property type="entry name" value="HTH_TETR_2"/>
    <property type="match status" value="1"/>
</dbReference>
<evidence type="ECO:0000256" key="3">
    <source>
        <dbReference type="ARBA" id="ARBA00023163"/>
    </source>
</evidence>
<dbReference type="SUPFAM" id="SSF46689">
    <property type="entry name" value="Homeodomain-like"/>
    <property type="match status" value="1"/>
</dbReference>
<feature type="DNA-binding region" description="H-T-H motif" evidence="4">
    <location>
        <begin position="34"/>
        <end position="53"/>
    </location>
</feature>
<sequence>MNDKTSKPVSAQMRAQILDAALTVFIANGYVGTSTDRLAAAASVSKQTLYRAFGDKEGIFTALILSVCEQVNDPFAPMIERMKTADGAASAVHLLAGEFSGLILSPQTQQLRRLVIAEAARFPALGRLYWESGFERMLGSIGQCLAVLDERGLLSVPSPPLAAEHFAGLLLWIPANRAMFLSNARVADAEQQATVVKAGTEAFLRAYAA</sequence>
<dbReference type="GO" id="GO:0045892">
    <property type="term" value="P:negative regulation of DNA-templated transcription"/>
    <property type="evidence" value="ECO:0007669"/>
    <property type="project" value="UniProtKB-ARBA"/>
</dbReference>
<dbReference type="InterPro" id="IPR039536">
    <property type="entry name" value="TetR_C_Proteobacteria"/>
</dbReference>
<gene>
    <name evidence="6" type="ORF">BJY26_002336</name>
</gene>
<dbReference type="FunFam" id="1.10.10.60:FF:000141">
    <property type="entry name" value="TetR family transcriptional regulator"/>
    <property type="match status" value="1"/>
</dbReference>
<dbReference type="Proteomes" id="UP000539111">
    <property type="component" value="Unassembled WGS sequence"/>
</dbReference>
<dbReference type="Gene3D" id="1.10.357.10">
    <property type="entry name" value="Tetracycline Repressor, domain 2"/>
    <property type="match status" value="1"/>
</dbReference>
<evidence type="ECO:0000256" key="1">
    <source>
        <dbReference type="ARBA" id="ARBA00023015"/>
    </source>
</evidence>
<evidence type="ECO:0000259" key="5">
    <source>
        <dbReference type="PROSITE" id="PS50977"/>
    </source>
</evidence>
<dbReference type="PANTHER" id="PTHR30055">
    <property type="entry name" value="HTH-TYPE TRANSCRIPTIONAL REGULATOR RUTR"/>
    <property type="match status" value="1"/>
</dbReference>
<evidence type="ECO:0000313" key="7">
    <source>
        <dbReference type="Proteomes" id="UP000539111"/>
    </source>
</evidence>
<dbReference type="InterPro" id="IPR009057">
    <property type="entry name" value="Homeodomain-like_sf"/>
</dbReference>
<comment type="caution">
    <text evidence="6">The sequence shown here is derived from an EMBL/GenBank/DDBJ whole genome shotgun (WGS) entry which is preliminary data.</text>
</comment>
<keyword evidence="7" id="KW-1185">Reference proteome</keyword>
<protein>
    <submittedName>
        <fullName evidence="6">TetR/AcrR family transcriptional repressor of mexJK operon</fullName>
    </submittedName>
</protein>
<dbReference type="Pfam" id="PF00440">
    <property type="entry name" value="TetR_N"/>
    <property type="match status" value="1"/>
</dbReference>
<dbReference type="InterPro" id="IPR001647">
    <property type="entry name" value="HTH_TetR"/>
</dbReference>
<dbReference type="GO" id="GO:0003700">
    <property type="term" value="F:DNA-binding transcription factor activity"/>
    <property type="evidence" value="ECO:0007669"/>
    <property type="project" value="TreeGrafter"/>
</dbReference>
<dbReference type="AlphaFoldDB" id="A0A7Z0IHX9"/>
<keyword evidence="3" id="KW-0804">Transcription</keyword>
<dbReference type="PRINTS" id="PR00455">
    <property type="entry name" value="HTHTETR"/>
</dbReference>